<name>A0ABP9HN82_9ACTN</name>
<evidence type="ECO:0000256" key="1">
    <source>
        <dbReference type="SAM" id="MobiDB-lite"/>
    </source>
</evidence>
<organism evidence="2 3">
    <name type="scientific">Yinghuangia aomiensis</name>
    <dbReference type="NCBI Taxonomy" id="676205"/>
    <lineage>
        <taxon>Bacteria</taxon>
        <taxon>Bacillati</taxon>
        <taxon>Actinomycetota</taxon>
        <taxon>Actinomycetes</taxon>
        <taxon>Kitasatosporales</taxon>
        <taxon>Streptomycetaceae</taxon>
        <taxon>Yinghuangia</taxon>
    </lineage>
</organism>
<dbReference type="Proteomes" id="UP001500466">
    <property type="component" value="Unassembled WGS sequence"/>
</dbReference>
<dbReference type="EMBL" id="BAABHS010000016">
    <property type="protein sequence ID" value="GAA4974442.1"/>
    <property type="molecule type" value="Genomic_DNA"/>
</dbReference>
<evidence type="ECO:0000313" key="2">
    <source>
        <dbReference type="EMBL" id="GAA4974442.1"/>
    </source>
</evidence>
<protein>
    <submittedName>
        <fullName evidence="2">Uncharacterized protein</fullName>
    </submittedName>
</protein>
<gene>
    <name evidence="2" type="ORF">GCM10023205_46370</name>
</gene>
<sequence length="129" mass="13899">MVRVGEAEKSPRKCQEMGREEVKELRGVALRYPQGELVGVGRGLRGKLRAGRRGTDGVYIRPSGLAHCIEGSGSFRPSSSPTSFARRGEELDVTYRRSTARGGLSRRRGADNQTLGQGGRQGAGPTRAT</sequence>
<feature type="region of interest" description="Disordered" evidence="1">
    <location>
        <begin position="71"/>
        <end position="129"/>
    </location>
</feature>
<evidence type="ECO:0000313" key="3">
    <source>
        <dbReference type="Proteomes" id="UP001500466"/>
    </source>
</evidence>
<comment type="caution">
    <text evidence="2">The sequence shown here is derived from an EMBL/GenBank/DDBJ whole genome shotgun (WGS) entry which is preliminary data.</text>
</comment>
<feature type="compositionally biased region" description="Basic and acidic residues" evidence="1">
    <location>
        <begin position="86"/>
        <end position="95"/>
    </location>
</feature>
<reference evidence="3" key="1">
    <citation type="journal article" date="2019" name="Int. J. Syst. Evol. Microbiol.">
        <title>The Global Catalogue of Microorganisms (GCM) 10K type strain sequencing project: providing services to taxonomists for standard genome sequencing and annotation.</title>
        <authorList>
            <consortium name="The Broad Institute Genomics Platform"/>
            <consortium name="The Broad Institute Genome Sequencing Center for Infectious Disease"/>
            <person name="Wu L."/>
            <person name="Ma J."/>
        </authorList>
    </citation>
    <scope>NUCLEOTIDE SEQUENCE [LARGE SCALE GENOMIC DNA]</scope>
    <source>
        <strain evidence="3">JCM 17986</strain>
    </source>
</reference>
<accession>A0ABP9HN82</accession>
<feature type="compositionally biased region" description="Low complexity" evidence="1">
    <location>
        <begin position="71"/>
        <end position="84"/>
    </location>
</feature>
<proteinExistence type="predicted"/>
<keyword evidence="3" id="KW-1185">Reference proteome</keyword>